<evidence type="ECO:0000313" key="1">
    <source>
        <dbReference type="EMBL" id="MCI09438.1"/>
    </source>
</evidence>
<sequence length="92" mass="10507">HCFASFFAMRVKAAQKGLAFPITESTANSRPYLKRVTNVLDRSNESVDFSSSLSAINTYIALLRGRFYPLKEHLNSRSWYGLCFPPWMNQPS</sequence>
<accession>A0A392PBG0</accession>
<feature type="non-terminal residue" evidence="1">
    <location>
        <position position="1"/>
    </location>
</feature>
<keyword evidence="2" id="KW-1185">Reference proteome</keyword>
<name>A0A392PBG0_9FABA</name>
<evidence type="ECO:0000313" key="2">
    <source>
        <dbReference type="Proteomes" id="UP000265520"/>
    </source>
</evidence>
<organism evidence="1 2">
    <name type="scientific">Trifolium medium</name>
    <dbReference type="NCBI Taxonomy" id="97028"/>
    <lineage>
        <taxon>Eukaryota</taxon>
        <taxon>Viridiplantae</taxon>
        <taxon>Streptophyta</taxon>
        <taxon>Embryophyta</taxon>
        <taxon>Tracheophyta</taxon>
        <taxon>Spermatophyta</taxon>
        <taxon>Magnoliopsida</taxon>
        <taxon>eudicotyledons</taxon>
        <taxon>Gunneridae</taxon>
        <taxon>Pentapetalae</taxon>
        <taxon>rosids</taxon>
        <taxon>fabids</taxon>
        <taxon>Fabales</taxon>
        <taxon>Fabaceae</taxon>
        <taxon>Papilionoideae</taxon>
        <taxon>50 kb inversion clade</taxon>
        <taxon>NPAAA clade</taxon>
        <taxon>Hologalegina</taxon>
        <taxon>IRL clade</taxon>
        <taxon>Trifolieae</taxon>
        <taxon>Trifolium</taxon>
    </lineage>
</organism>
<dbReference type="EMBL" id="LXQA010072656">
    <property type="protein sequence ID" value="MCI09438.1"/>
    <property type="molecule type" value="Genomic_DNA"/>
</dbReference>
<reference evidence="1 2" key="1">
    <citation type="journal article" date="2018" name="Front. Plant Sci.">
        <title>Red Clover (Trifolium pratense) and Zigzag Clover (T. medium) - A Picture of Genomic Similarities and Differences.</title>
        <authorList>
            <person name="Dluhosova J."/>
            <person name="Istvanek J."/>
            <person name="Nedelnik J."/>
            <person name="Repkova J."/>
        </authorList>
    </citation>
    <scope>NUCLEOTIDE SEQUENCE [LARGE SCALE GENOMIC DNA]</scope>
    <source>
        <strain evidence="2">cv. 10/8</strain>
        <tissue evidence="1">Leaf</tissue>
    </source>
</reference>
<dbReference type="AlphaFoldDB" id="A0A392PBG0"/>
<proteinExistence type="predicted"/>
<protein>
    <submittedName>
        <fullName evidence="1">Uncharacterized protein</fullName>
    </submittedName>
</protein>
<dbReference type="Proteomes" id="UP000265520">
    <property type="component" value="Unassembled WGS sequence"/>
</dbReference>
<comment type="caution">
    <text evidence="1">The sequence shown here is derived from an EMBL/GenBank/DDBJ whole genome shotgun (WGS) entry which is preliminary data.</text>
</comment>